<keyword evidence="2" id="KW-1185">Reference proteome</keyword>
<sequence length="237" mass="24327">MASETIVKASWGPRPESCEELAGRWLDLLGRLTELSAGDLADWRWDTDGATPGEAVPRDIGAFAGAVDAANPQDDADIVGRTAVVVARRQDGGYAQLRVGAGGTDGYTPFSVTLLLFPGSPDAAAPLADRLPEALAAVAGVWDADTGSAHDRELFGAVKAAYGLRASHPRVGWSVFLSANRAARVPADFAAPRLEAGPGGVVLNVGATTDAVLAAHKTLADAGALTPLATPADRPKL</sequence>
<protein>
    <submittedName>
        <fullName evidence="1">Uncharacterized protein</fullName>
    </submittedName>
</protein>
<dbReference type="RefSeq" id="WP_078075505.1">
    <property type="nucleotide sequence ID" value="NZ_CP018047.1"/>
</dbReference>
<proteinExistence type="predicted"/>
<dbReference type="KEGG" id="snw:BBN63_12630"/>
<evidence type="ECO:0000313" key="1">
    <source>
        <dbReference type="EMBL" id="AQU66957.1"/>
    </source>
</evidence>
<dbReference type="Proteomes" id="UP000189677">
    <property type="component" value="Chromosome"/>
</dbReference>
<reference evidence="1 2" key="1">
    <citation type="submission" date="2016-11" db="EMBL/GenBank/DDBJ databases">
        <title>Complete genome sequence of Streptomyces niveus SCSIO 3406.</title>
        <authorList>
            <person name="Zhu Q."/>
            <person name="Cheng W."/>
            <person name="Song Y."/>
            <person name="Li Q."/>
            <person name="Ju J."/>
        </authorList>
    </citation>
    <scope>NUCLEOTIDE SEQUENCE [LARGE SCALE GENOMIC DNA]</scope>
    <source>
        <strain evidence="1 2">SCSIO 3406</strain>
    </source>
</reference>
<dbReference type="OrthoDB" id="3770451at2"/>
<dbReference type="EMBL" id="CP018047">
    <property type="protein sequence ID" value="AQU66957.1"/>
    <property type="molecule type" value="Genomic_DNA"/>
</dbReference>
<accession>A0A1U9QRY3</accession>
<dbReference type="AlphaFoldDB" id="A0A1U9QRY3"/>
<gene>
    <name evidence="1" type="ORF">BBN63_12630</name>
</gene>
<evidence type="ECO:0000313" key="2">
    <source>
        <dbReference type="Proteomes" id="UP000189677"/>
    </source>
</evidence>
<organism evidence="1 2">
    <name type="scientific">Streptomyces niveus</name>
    <name type="common">Streptomyces spheroides</name>
    <dbReference type="NCBI Taxonomy" id="193462"/>
    <lineage>
        <taxon>Bacteria</taxon>
        <taxon>Bacillati</taxon>
        <taxon>Actinomycetota</taxon>
        <taxon>Actinomycetes</taxon>
        <taxon>Kitasatosporales</taxon>
        <taxon>Streptomycetaceae</taxon>
        <taxon>Streptomyces</taxon>
    </lineage>
</organism>
<name>A0A1U9QRY3_STRNV</name>